<keyword evidence="8" id="KW-0375">Hydrogen ion transport</keyword>
<evidence type="ECO:0000256" key="12">
    <source>
        <dbReference type="ARBA" id="ARBA00023310"/>
    </source>
</evidence>
<dbReference type="NCBIfam" id="TIGR01131">
    <property type="entry name" value="ATP_synt_6_or_A"/>
    <property type="match status" value="1"/>
</dbReference>
<feature type="transmembrane region" description="Helical" evidence="14">
    <location>
        <begin position="185"/>
        <end position="205"/>
    </location>
</feature>
<dbReference type="CDD" id="cd00310">
    <property type="entry name" value="ATP-synt_Fo_a_6"/>
    <property type="match status" value="1"/>
</dbReference>
<evidence type="ECO:0000256" key="14">
    <source>
        <dbReference type="SAM" id="Phobius"/>
    </source>
</evidence>
<dbReference type="InterPro" id="IPR035908">
    <property type="entry name" value="F0_ATP_A_sf"/>
</dbReference>
<keyword evidence="10" id="KW-0406">Ion transport</keyword>
<dbReference type="Gene3D" id="1.20.120.220">
    <property type="entry name" value="ATP synthase, F0 complex, subunit A"/>
    <property type="match status" value="1"/>
</dbReference>
<dbReference type="InterPro" id="IPR045083">
    <property type="entry name" value="ATP_synth_F0_asu_bact/mt"/>
</dbReference>
<dbReference type="GO" id="GO:0045259">
    <property type="term" value="C:proton-transporting ATP synthase complex"/>
    <property type="evidence" value="ECO:0007669"/>
    <property type="project" value="UniProtKB-KW"/>
</dbReference>
<evidence type="ECO:0000313" key="15">
    <source>
        <dbReference type="EMBL" id="AKJ85778.1"/>
    </source>
</evidence>
<feature type="transmembrane region" description="Helical" evidence="14">
    <location>
        <begin position="243"/>
        <end position="263"/>
    </location>
</feature>
<gene>
    <name evidence="15" type="primary">atp6</name>
</gene>
<dbReference type="GO" id="GO:0005743">
    <property type="term" value="C:mitochondrial inner membrane"/>
    <property type="evidence" value="ECO:0007669"/>
    <property type="project" value="UniProtKB-SubCell"/>
</dbReference>
<evidence type="ECO:0000256" key="4">
    <source>
        <dbReference type="ARBA" id="ARBA00011648"/>
    </source>
</evidence>
<evidence type="ECO:0000256" key="9">
    <source>
        <dbReference type="ARBA" id="ARBA00022989"/>
    </source>
</evidence>
<accession>A0A0N7CCK9</accession>
<dbReference type="PANTHER" id="PTHR11410:SF0">
    <property type="entry name" value="ATP SYNTHASE SUBUNIT A"/>
    <property type="match status" value="1"/>
</dbReference>
<comment type="subcellular location">
    <subcellularLocation>
        <location evidence="2">Membrane</location>
        <topology evidence="2">Multi-pass membrane protein</topology>
    </subcellularLocation>
    <subcellularLocation>
        <location evidence="13">Mitochondrion inner membrane</location>
        <topology evidence="13">Multi-pass membrane protein</topology>
    </subcellularLocation>
</comment>
<name>A0A0N7CCK9_PEDDU</name>
<dbReference type="SUPFAM" id="SSF81336">
    <property type="entry name" value="F1F0 ATP synthase subunit A"/>
    <property type="match status" value="1"/>
</dbReference>
<dbReference type="EMBL" id="KR026340">
    <property type="protein sequence ID" value="AKJ85778.1"/>
    <property type="molecule type" value="Genomic_DNA"/>
</dbReference>
<evidence type="ECO:0000256" key="8">
    <source>
        <dbReference type="ARBA" id="ARBA00022781"/>
    </source>
</evidence>
<reference evidence="15" key="1">
    <citation type="journal article" date="2015" name="BMC Genomics">
        <title>Phylogenetic patterns of gene rearrangements in four mitochondrial genomes from the green algal family Hydrodictyaceae (Sphaeropleales, Chlorophyceae).</title>
        <authorList>
            <person name="Farwagi A.A."/>
            <person name="Fucikova K."/>
            <person name="McManus H.A."/>
        </authorList>
    </citation>
    <scope>NUCLEOTIDE SEQUENCE</scope>
    <source>
        <strain evidence="15">PL0501b</strain>
    </source>
</reference>
<comment type="subunit">
    <text evidence="4">F-type ATPases have 2 components, CF(1) - the catalytic core - and CF(0) - the membrane proton channel. CF(1) has five subunits: alpha(3), beta(3), gamma(1), delta(1), epsilon(1). CF(0) has three main subunits: a, b and c.</text>
</comment>
<dbReference type="InterPro" id="IPR000568">
    <property type="entry name" value="ATP_synth_F0_asu"/>
</dbReference>
<feature type="transmembrane region" description="Helical" evidence="14">
    <location>
        <begin position="26"/>
        <end position="51"/>
    </location>
</feature>
<comment type="function">
    <text evidence="1">Mitochondrial membrane ATP synthase (F(1)F(0) ATP synthase or Complex V) produces ATP from ADP in the presence of a proton gradient across the membrane which is generated by electron transport complexes of the respiratory chain. F-type ATPases consist of two structural domains, F(1) - containing the extramembraneous catalytic core and F(0) - containing the membrane proton channel, linked together by a central stalk and a peripheral stalk. During catalysis, ATP synthesis in the catalytic domain of F(1) is coupled via a rotary mechanism of the central stalk subunits to proton translocation. Key component of the proton channel; it may play a direct role in the translocation of protons across the membrane.</text>
</comment>
<comment type="similarity">
    <text evidence="3">Belongs to the ATPase A chain family.</text>
</comment>
<evidence type="ECO:0000256" key="7">
    <source>
        <dbReference type="ARBA" id="ARBA00022692"/>
    </source>
</evidence>
<keyword evidence="15" id="KW-0496">Mitochondrion</keyword>
<keyword evidence="12" id="KW-0066">ATP synthesis</keyword>
<evidence type="ECO:0000256" key="1">
    <source>
        <dbReference type="ARBA" id="ARBA00002070"/>
    </source>
</evidence>
<geneLocation type="mitochondrion" evidence="15"/>
<feature type="transmembrane region" description="Helical" evidence="14">
    <location>
        <begin position="270"/>
        <end position="290"/>
    </location>
</feature>
<keyword evidence="6" id="KW-0138">CF(0)</keyword>
<keyword evidence="5" id="KW-0813">Transport</keyword>
<evidence type="ECO:0000256" key="5">
    <source>
        <dbReference type="ARBA" id="ARBA00022448"/>
    </source>
</evidence>
<keyword evidence="7 14" id="KW-0812">Transmembrane</keyword>
<dbReference type="PANTHER" id="PTHR11410">
    <property type="entry name" value="ATP SYNTHASE SUBUNIT A"/>
    <property type="match status" value="1"/>
</dbReference>
<evidence type="ECO:0000256" key="10">
    <source>
        <dbReference type="ARBA" id="ARBA00023065"/>
    </source>
</evidence>
<feature type="transmembrane region" description="Helical" evidence="14">
    <location>
        <begin position="296"/>
        <end position="314"/>
    </location>
</feature>
<dbReference type="Pfam" id="PF00119">
    <property type="entry name" value="ATP-synt_A"/>
    <property type="match status" value="1"/>
</dbReference>
<keyword evidence="11 14" id="KW-0472">Membrane</keyword>
<evidence type="ECO:0000256" key="3">
    <source>
        <dbReference type="ARBA" id="ARBA00006810"/>
    </source>
</evidence>
<sequence length="324" mass="35397">MTNFEAFVFNSTAELWNSIPLISFHYSLFSLIFSANLWAVTAAVLILILVWSNPQNNAYAQAGNSAVDSLRKSIYAFWNGQILERVHLKWRDLSSRLSASNILKDGSTSLQHGGVENTLSTSPRAAQTVNIQTNRLPAAWISLSPVQRKTTGVWVTVLFFVLLTSNAFGLVPLCGLITAQAGTTLGYSLLLLTLITFAGVQRLKARFVRLFLPSGPSWPMAPLFILLESVSYSFRAISLGVRLWLNVFSGHLLLHLFTAFLLVPVFSSNLILALPITALAAGLLMALTGLETMVAVLQSGVFGLLSSFYLTEVLSKRDSLSKAI</sequence>
<evidence type="ECO:0000256" key="2">
    <source>
        <dbReference type="ARBA" id="ARBA00004141"/>
    </source>
</evidence>
<dbReference type="AlphaFoldDB" id="A0A0N7CCK9"/>
<keyword evidence="9 14" id="KW-1133">Transmembrane helix</keyword>
<protein>
    <recommendedName>
        <fullName evidence="13">ATP synthase subunit a</fullName>
    </recommendedName>
</protein>
<proteinExistence type="inferred from homology"/>
<dbReference type="PRINTS" id="PR00123">
    <property type="entry name" value="ATPASEA"/>
</dbReference>
<dbReference type="GO" id="GO:0046933">
    <property type="term" value="F:proton-transporting ATP synthase activity, rotational mechanism"/>
    <property type="evidence" value="ECO:0007669"/>
    <property type="project" value="TreeGrafter"/>
</dbReference>
<organism evidence="15">
    <name type="scientific">Pediastrum duplex Group II</name>
    <dbReference type="NCBI Taxonomy" id="1662193"/>
    <lineage>
        <taxon>Eukaryota</taxon>
        <taxon>Viridiplantae</taxon>
        <taxon>Chlorophyta</taxon>
        <taxon>core chlorophytes</taxon>
        <taxon>Chlorophyceae</taxon>
        <taxon>CS clade</taxon>
        <taxon>Sphaeropleales</taxon>
        <taxon>Hydrodictyaceae</taxon>
        <taxon>Pediastrum</taxon>
    </lineage>
</organism>
<evidence type="ECO:0000256" key="11">
    <source>
        <dbReference type="ARBA" id="ARBA00023136"/>
    </source>
</evidence>
<evidence type="ECO:0000256" key="13">
    <source>
        <dbReference type="RuleBase" id="RU004450"/>
    </source>
</evidence>
<feature type="transmembrane region" description="Helical" evidence="14">
    <location>
        <begin position="153"/>
        <end position="179"/>
    </location>
</feature>
<evidence type="ECO:0000256" key="6">
    <source>
        <dbReference type="ARBA" id="ARBA00022547"/>
    </source>
</evidence>